<evidence type="ECO:0000313" key="1">
    <source>
        <dbReference type="EMBL" id="KAI0090518.1"/>
    </source>
</evidence>
<proteinExistence type="predicted"/>
<name>A0ACB8U8J0_9APHY</name>
<reference evidence="1" key="1">
    <citation type="journal article" date="2021" name="Environ. Microbiol.">
        <title>Gene family expansions and transcriptome signatures uncover fungal adaptations to wood decay.</title>
        <authorList>
            <person name="Hage H."/>
            <person name="Miyauchi S."/>
            <person name="Viragh M."/>
            <person name="Drula E."/>
            <person name="Min B."/>
            <person name="Chaduli D."/>
            <person name="Navarro D."/>
            <person name="Favel A."/>
            <person name="Norest M."/>
            <person name="Lesage-Meessen L."/>
            <person name="Balint B."/>
            <person name="Merenyi Z."/>
            <person name="de Eugenio L."/>
            <person name="Morin E."/>
            <person name="Martinez A.T."/>
            <person name="Baldrian P."/>
            <person name="Stursova M."/>
            <person name="Martinez M.J."/>
            <person name="Novotny C."/>
            <person name="Magnuson J.K."/>
            <person name="Spatafora J.W."/>
            <person name="Maurice S."/>
            <person name="Pangilinan J."/>
            <person name="Andreopoulos W."/>
            <person name="LaButti K."/>
            <person name="Hundley H."/>
            <person name="Na H."/>
            <person name="Kuo A."/>
            <person name="Barry K."/>
            <person name="Lipzen A."/>
            <person name="Henrissat B."/>
            <person name="Riley R."/>
            <person name="Ahrendt S."/>
            <person name="Nagy L.G."/>
            <person name="Grigoriev I.V."/>
            <person name="Martin F."/>
            <person name="Rosso M.N."/>
        </authorList>
    </citation>
    <scope>NUCLEOTIDE SEQUENCE</scope>
    <source>
        <strain evidence="1">CBS 384.51</strain>
    </source>
</reference>
<protein>
    <submittedName>
        <fullName evidence="1">RmlC-like cupin domain-containing protein</fullName>
    </submittedName>
</protein>
<sequence length="222" mass="25175">MPVSLNLLRGGVASSNSESASKATTFHQVSKNSRHIVSAIPASEVIRRLKFQKHPEGGYYIQTHQELAENPSPYADNQLRPLATSILYFLSVDNAFGVFHMNKSSTLHALHQGRAEYTLMYPDTTPPRIEKVILGPNIELGEKLQLYVGSNVWKKSSLLTEDLEFAKDSDDTSIRERVGCLISEVVFPGFVWEDHMYLDKESLERMWGGEEGWEEWVPYTKE</sequence>
<accession>A0ACB8U8J0</accession>
<organism evidence="1 2">
    <name type="scientific">Irpex rosettiformis</name>
    <dbReference type="NCBI Taxonomy" id="378272"/>
    <lineage>
        <taxon>Eukaryota</taxon>
        <taxon>Fungi</taxon>
        <taxon>Dikarya</taxon>
        <taxon>Basidiomycota</taxon>
        <taxon>Agaricomycotina</taxon>
        <taxon>Agaricomycetes</taxon>
        <taxon>Polyporales</taxon>
        <taxon>Irpicaceae</taxon>
        <taxon>Irpex</taxon>
    </lineage>
</organism>
<evidence type="ECO:0000313" key="2">
    <source>
        <dbReference type="Proteomes" id="UP001055072"/>
    </source>
</evidence>
<gene>
    <name evidence="1" type="ORF">BDY19DRAFT_935579</name>
</gene>
<comment type="caution">
    <text evidence="1">The sequence shown here is derived from an EMBL/GenBank/DDBJ whole genome shotgun (WGS) entry which is preliminary data.</text>
</comment>
<dbReference type="EMBL" id="MU274907">
    <property type="protein sequence ID" value="KAI0090518.1"/>
    <property type="molecule type" value="Genomic_DNA"/>
</dbReference>
<dbReference type="Proteomes" id="UP001055072">
    <property type="component" value="Unassembled WGS sequence"/>
</dbReference>
<keyword evidence="2" id="KW-1185">Reference proteome</keyword>